<evidence type="ECO:0000256" key="2">
    <source>
        <dbReference type="ARBA" id="ARBA00022473"/>
    </source>
</evidence>
<evidence type="ECO:0000259" key="9">
    <source>
        <dbReference type="PROSITE" id="PS50071"/>
    </source>
</evidence>
<comment type="similarity">
    <text evidence="6">Belongs to the even-skipped homeobox family.</text>
</comment>
<dbReference type="CDD" id="cd00086">
    <property type="entry name" value="homeodomain"/>
    <property type="match status" value="1"/>
</dbReference>
<evidence type="ECO:0000256" key="6">
    <source>
        <dbReference type="ARBA" id="ARBA00038449"/>
    </source>
</evidence>
<protein>
    <recommendedName>
        <fullName evidence="9">Homeobox domain-containing protein</fullName>
    </recommendedName>
</protein>
<gene>
    <name evidence="10" type="ORF">OSB1V03_LOCUS17840</name>
</gene>
<keyword evidence="2" id="KW-0217">Developmental protein</keyword>
<reference evidence="10" key="1">
    <citation type="submission" date="2020-11" db="EMBL/GenBank/DDBJ databases">
        <authorList>
            <person name="Tran Van P."/>
        </authorList>
    </citation>
    <scope>NUCLEOTIDE SEQUENCE</scope>
</reference>
<dbReference type="InterPro" id="IPR052002">
    <property type="entry name" value="Even-skipped_HD"/>
</dbReference>
<proteinExistence type="inferred from homology"/>
<evidence type="ECO:0000256" key="5">
    <source>
        <dbReference type="ARBA" id="ARBA00023242"/>
    </source>
</evidence>
<evidence type="ECO:0000313" key="11">
    <source>
        <dbReference type="Proteomes" id="UP000759131"/>
    </source>
</evidence>
<dbReference type="PROSITE" id="PS50071">
    <property type="entry name" value="HOMEOBOX_2"/>
    <property type="match status" value="1"/>
</dbReference>
<sequence>DSTNSLNSIHQTNTTTAQDLAAIRRYRTAFSRDQLQQLEKEFGRENYVSRPRRCELAAALNLPESTIKVWFQNRRMKDKRQRMALTWPYADPHFAAYMFAAAATAAAYGQQPTGYWNRSSTPYQNQPYMVMRPPVPSAPITQPPFIASPVSLISSHPSARSVDPISSTNSCCNSSVCRGCNSPPDVINTSISLTRTTHSPEMTLSKPLFQPYKNDIQK</sequence>
<feature type="DNA-binding region" description="Homeobox" evidence="7">
    <location>
        <begin position="23"/>
        <end position="82"/>
    </location>
</feature>
<evidence type="ECO:0000313" key="10">
    <source>
        <dbReference type="EMBL" id="CAD7639550.1"/>
    </source>
</evidence>
<evidence type="ECO:0000256" key="4">
    <source>
        <dbReference type="ARBA" id="ARBA00023155"/>
    </source>
</evidence>
<evidence type="ECO:0000256" key="3">
    <source>
        <dbReference type="ARBA" id="ARBA00023125"/>
    </source>
</evidence>
<dbReference type="EMBL" id="CAJPIZ010022229">
    <property type="protein sequence ID" value="CAG2117887.1"/>
    <property type="molecule type" value="Genomic_DNA"/>
</dbReference>
<dbReference type="InterPro" id="IPR017970">
    <property type="entry name" value="Homeobox_CS"/>
</dbReference>
<accession>A0A7R9QBF0</accession>
<dbReference type="GO" id="GO:0005634">
    <property type="term" value="C:nucleus"/>
    <property type="evidence" value="ECO:0007669"/>
    <property type="project" value="UniProtKB-SubCell"/>
</dbReference>
<dbReference type="PANTHER" id="PTHR46294:SF4">
    <property type="entry name" value="SEGMENTATION PROTEIN EVEN-SKIPPED"/>
    <property type="match status" value="1"/>
</dbReference>
<keyword evidence="3 7" id="KW-0238">DNA-binding</keyword>
<dbReference type="Proteomes" id="UP000759131">
    <property type="component" value="Unassembled WGS sequence"/>
</dbReference>
<evidence type="ECO:0000256" key="8">
    <source>
        <dbReference type="RuleBase" id="RU000682"/>
    </source>
</evidence>
<feature type="non-terminal residue" evidence="10">
    <location>
        <position position="1"/>
    </location>
</feature>
<dbReference type="GO" id="GO:0000981">
    <property type="term" value="F:DNA-binding transcription factor activity, RNA polymerase II-specific"/>
    <property type="evidence" value="ECO:0007669"/>
    <property type="project" value="InterPro"/>
</dbReference>
<name>A0A7R9QBF0_9ACAR</name>
<dbReference type="AlphaFoldDB" id="A0A7R9QBF0"/>
<organism evidence="10">
    <name type="scientific">Medioppia subpectinata</name>
    <dbReference type="NCBI Taxonomy" id="1979941"/>
    <lineage>
        <taxon>Eukaryota</taxon>
        <taxon>Metazoa</taxon>
        <taxon>Ecdysozoa</taxon>
        <taxon>Arthropoda</taxon>
        <taxon>Chelicerata</taxon>
        <taxon>Arachnida</taxon>
        <taxon>Acari</taxon>
        <taxon>Acariformes</taxon>
        <taxon>Sarcoptiformes</taxon>
        <taxon>Oribatida</taxon>
        <taxon>Brachypylina</taxon>
        <taxon>Oppioidea</taxon>
        <taxon>Oppiidae</taxon>
        <taxon>Medioppia</taxon>
    </lineage>
</organism>
<evidence type="ECO:0000256" key="7">
    <source>
        <dbReference type="PROSITE-ProRule" id="PRU00108"/>
    </source>
</evidence>
<dbReference type="InterPro" id="IPR001356">
    <property type="entry name" value="HD"/>
</dbReference>
<keyword evidence="5 7" id="KW-0539">Nucleus</keyword>
<dbReference type="EMBL" id="OC876804">
    <property type="protein sequence ID" value="CAD7639550.1"/>
    <property type="molecule type" value="Genomic_DNA"/>
</dbReference>
<dbReference type="OrthoDB" id="6159439at2759"/>
<dbReference type="SUPFAM" id="SSF46689">
    <property type="entry name" value="Homeodomain-like"/>
    <property type="match status" value="1"/>
</dbReference>
<keyword evidence="11" id="KW-1185">Reference proteome</keyword>
<dbReference type="InterPro" id="IPR009057">
    <property type="entry name" value="Homeodomain-like_sf"/>
</dbReference>
<keyword evidence="4 7" id="KW-0371">Homeobox</keyword>
<dbReference type="PROSITE" id="PS00027">
    <property type="entry name" value="HOMEOBOX_1"/>
    <property type="match status" value="1"/>
</dbReference>
<evidence type="ECO:0000256" key="1">
    <source>
        <dbReference type="ARBA" id="ARBA00004123"/>
    </source>
</evidence>
<comment type="subcellular location">
    <subcellularLocation>
        <location evidence="1 7 8">Nucleus</location>
    </subcellularLocation>
</comment>
<feature type="domain" description="Homeobox" evidence="9">
    <location>
        <begin position="21"/>
        <end position="81"/>
    </location>
</feature>
<dbReference type="PRINTS" id="PR00024">
    <property type="entry name" value="HOMEOBOX"/>
</dbReference>
<dbReference type="PANTHER" id="PTHR46294">
    <property type="entry name" value="SEGMENTATION PROTEIN EVEN-SKIPPED"/>
    <property type="match status" value="1"/>
</dbReference>
<dbReference type="GO" id="GO:0000978">
    <property type="term" value="F:RNA polymerase II cis-regulatory region sequence-specific DNA binding"/>
    <property type="evidence" value="ECO:0007669"/>
    <property type="project" value="TreeGrafter"/>
</dbReference>
<dbReference type="Gene3D" id="1.10.10.60">
    <property type="entry name" value="Homeodomain-like"/>
    <property type="match status" value="1"/>
</dbReference>
<dbReference type="Pfam" id="PF00046">
    <property type="entry name" value="Homeodomain"/>
    <property type="match status" value="1"/>
</dbReference>
<dbReference type="InterPro" id="IPR020479">
    <property type="entry name" value="HD_metazoa"/>
</dbReference>
<dbReference type="SMART" id="SM00389">
    <property type="entry name" value="HOX"/>
    <property type="match status" value="1"/>
</dbReference>